<name>A0ABP1RES1_9HEXA</name>
<evidence type="ECO:0000313" key="14">
    <source>
        <dbReference type="Proteomes" id="UP001642540"/>
    </source>
</evidence>
<dbReference type="PRINTS" id="PR00756">
    <property type="entry name" value="ALADIPTASE"/>
</dbReference>
<protein>
    <recommendedName>
        <fullName evidence="8">Aminopeptidase</fullName>
        <ecNumber evidence="8">3.4.11.-</ecNumber>
    </recommendedName>
</protein>
<keyword evidence="8" id="KW-0031">Aminopeptidase</keyword>
<keyword evidence="5 8" id="KW-0378">Hydrolase</keyword>
<evidence type="ECO:0000256" key="8">
    <source>
        <dbReference type="RuleBase" id="RU364040"/>
    </source>
</evidence>
<dbReference type="InterPro" id="IPR050344">
    <property type="entry name" value="Peptidase_M1_aminopeptidases"/>
</dbReference>
<dbReference type="Gene3D" id="2.60.40.1730">
    <property type="entry name" value="tricorn interacting facor f3 domain"/>
    <property type="match status" value="1"/>
</dbReference>
<dbReference type="EMBL" id="CAXLJM020000072">
    <property type="protein sequence ID" value="CAL8126432.1"/>
    <property type="molecule type" value="Genomic_DNA"/>
</dbReference>
<sequence length="949" mass="107046">MHLKSFCSLLLLCTYSVTISTAITPLQLTREGAETLTSPVENFQKVIRVPSPRYRLPNDVLPYHYDLRLRPRLTSTNPNDGPQWTAPGQVTILATCVQPTRNISLHSTVRQINESSVTITNVETGLEIPVETHTYVPEKDFYVITLTSALQIGQRYSIFIDYVADVFTNRLDGLYRSHYDDPLSGETKWAATTQFQAFGARAAYPCFDEPALKATFNITIGRESNFSVVANTPLINTSPIPGLDNWVWDAFKQTVPMPTYLVALVISDYTYAEASSDLYNKTTRTYGPKHLIDEGHGDFAAMIAAKDLAFFEEFFDYEYALDKMDSAAMWDFAAGAMENWGLNIYREVLLLYAPNQNNERERRQISQTLAHELAHQWFGNLVTCAWWTGAWLNEGFASWVQYLGLNHTDPEFESLKTIQNDAMQNAMRSDVLPNSHPTLLPDKGNPYDTMAYSGNLVYSKGAALIRMMENFLTLQTLQAGLRTYLKRNVFGAVEQDDLFEALTEHAVADNRLPEGVTMKTIMDTWTLQKGYPLLKVRHPTAFDLVIITQEEDQGDYAKRPIQTETNQENPLWFVPLAVATQSNPLPDNTLPQYWLSTAETTISHNSSEWIVINSGATGYYRVEYDAVLTQRLHDQILRDFTVLNYGTRSQLIDDYFTRAFTGNQQIAAALGFTRHLEQELEYVVWAPFFFHMAKPYRLFSGTEAFDSMKEYILPKISNVMDSLRTTRNISKGIDNLLYAQLFDWSCGMGNPTCVNESLALFETWKSNPDVNPVDPILRPVVYCTAIANRVDNFQFALERFAASTGTQQSQLLTALGCTTNNDSIALLLGAADGSASQISRQFALAALQSVAANHLHRRTLESFIQNSIEDVVEYVGDASVIANTLRSLSSYYTSSRELLFVNDLVAQYSDMLGVPGIIEIVEAAITAIEDNILWSARFGEQFHNWFQQN</sequence>
<comment type="subcellular location">
    <subcellularLocation>
        <location evidence="1">Cell membrane</location>
        <topology evidence="1">Lipid-anchor</topology>
        <topology evidence="1">GPI-anchor</topology>
    </subcellularLocation>
</comment>
<dbReference type="PANTHER" id="PTHR11533:SF18">
    <property type="entry name" value="FI02158P"/>
    <property type="match status" value="1"/>
</dbReference>
<evidence type="ECO:0000256" key="2">
    <source>
        <dbReference type="ARBA" id="ARBA00010136"/>
    </source>
</evidence>
<dbReference type="SUPFAM" id="SSF63737">
    <property type="entry name" value="Leukotriene A4 hydrolase N-terminal domain"/>
    <property type="match status" value="1"/>
</dbReference>
<evidence type="ECO:0000256" key="1">
    <source>
        <dbReference type="ARBA" id="ARBA00004609"/>
    </source>
</evidence>
<evidence type="ECO:0000259" key="11">
    <source>
        <dbReference type="Pfam" id="PF11838"/>
    </source>
</evidence>
<feature type="chain" id="PRO_5045552149" description="Aminopeptidase" evidence="9">
    <location>
        <begin position="23"/>
        <end position="949"/>
    </location>
</feature>
<dbReference type="InterPro" id="IPR034016">
    <property type="entry name" value="M1_APN-typ"/>
</dbReference>
<dbReference type="InterPro" id="IPR027268">
    <property type="entry name" value="Peptidase_M4/M1_CTD_sf"/>
</dbReference>
<comment type="caution">
    <text evidence="13">The sequence shown here is derived from an EMBL/GenBank/DDBJ whole genome shotgun (WGS) entry which is preliminary data.</text>
</comment>
<keyword evidence="7 8" id="KW-0482">Metalloprotease</keyword>
<evidence type="ECO:0000313" key="13">
    <source>
        <dbReference type="EMBL" id="CAL8126432.1"/>
    </source>
</evidence>
<dbReference type="InterPro" id="IPR042097">
    <property type="entry name" value="Aminopeptidase_N-like_N_sf"/>
</dbReference>
<dbReference type="PANTHER" id="PTHR11533">
    <property type="entry name" value="PROTEASE M1 ZINC METALLOPROTEASE"/>
    <property type="match status" value="1"/>
</dbReference>
<keyword evidence="6 8" id="KW-0862">Zinc</keyword>
<organism evidence="13 14">
    <name type="scientific">Orchesella dallaii</name>
    <dbReference type="NCBI Taxonomy" id="48710"/>
    <lineage>
        <taxon>Eukaryota</taxon>
        <taxon>Metazoa</taxon>
        <taxon>Ecdysozoa</taxon>
        <taxon>Arthropoda</taxon>
        <taxon>Hexapoda</taxon>
        <taxon>Collembola</taxon>
        <taxon>Entomobryomorpha</taxon>
        <taxon>Entomobryoidea</taxon>
        <taxon>Orchesellidae</taxon>
        <taxon>Orchesellinae</taxon>
        <taxon>Orchesella</taxon>
    </lineage>
</organism>
<proteinExistence type="inferred from homology"/>
<evidence type="ECO:0000256" key="4">
    <source>
        <dbReference type="ARBA" id="ARBA00022723"/>
    </source>
</evidence>
<dbReference type="Pfam" id="PF17900">
    <property type="entry name" value="Peptidase_M1_N"/>
    <property type="match status" value="1"/>
</dbReference>
<feature type="domain" description="ERAP1-like C-terminal" evidence="11">
    <location>
        <begin position="609"/>
        <end position="906"/>
    </location>
</feature>
<evidence type="ECO:0000259" key="10">
    <source>
        <dbReference type="Pfam" id="PF01433"/>
    </source>
</evidence>
<dbReference type="InterPro" id="IPR001930">
    <property type="entry name" value="Peptidase_M1"/>
</dbReference>
<feature type="domain" description="Aminopeptidase N-like N-terminal" evidence="12">
    <location>
        <begin position="62"/>
        <end position="261"/>
    </location>
</feature>
<evidence type="ECO:0000256" key="7">
    <source>
        <dbReference type="ARBA" id="ARBA00023049"/>
    </source>
</evidence>
<feature type="domain" description="Peptidase M1 membrane alanine aminopeptidase" evidence="10">
    <location>
        <begin position="300"/>
        <end position="525"/>
    </location>
</feature>
<gene>
    <name evidence="13" type="ORF">ODALV1_LOCUS21396</name>
</gene>
<comment type="cofactor">
    <cofactor evidence="8">
        <name>Zn(2+)</name>
        <dbReference type="ChEBI" id="CHEBI:29105"/>
    </cofactor>
    <text evidence="8">Binds 1 zinc ion per subunit.</text>
</comment>
<dbReference type="Gene3D" id="2.60.40.1910">
    <property type="match status" value="1"/>
</dbReference>
<dbReference type="Pfam" id="PF01433">
    <property type="entry name" value="Peptidase_M1"/>
    <property type="match status" value="1"/>
</dbReference>
<evidence type="ECO:0000256" key="5">
    <source>
        <dbReference type="ARBA" id="ARBA00022801"/>
    </source>
</evidence>
<keyword evidence="14" id="KW-1185">Reference proteome</keyword>
<comment type="similarity">
    <text evidence="2 8">Belongs to the peptidase M1 family.</text>
</comment>
<dbReference type="Pfam" id="PF11838">
    <property type="entry name" value="ERAP1_C"/>
    <property type="match status" value="1"/>
</dbReference>
<dbReference type="InterPro" id="IPR014782">
    <property type="entry name" value="Peptidase_M1_dom"/>
</dbReference>
<evidence type="ECO:0000259" key="12">
    <source>
        <dbReference type="Pfam" id="PF17900"/>
    </source>
</evidence>
<dbReference type="EC" id="3.4.11.-" evidence="8"/>
<dbReference type="InterPro" id="IPR045357">
    <property type="entry name" value="Aminopeptidase_N-like_N"/>
</dbReference>
<dbReference type="Gene3D" id="1.10.390.10">
    <property type="entry name" value="Neutral Protease Domain 2"/>
    <property type="match status" value="1"/>
</dbReference>
<dbReference type="Gene3D" id="1.25.50.20">
    <property type="match status" value="1"/>
</dbReference>
<keyword evidence="9" id="KW-0732">Signal</keyword>
<dbReference type="SUPFAM" id="SSF55486">
    <property type="entry name" value="Metalloproteases ('zincins'), catalytic domain"/>
    <property type="match status" value="1"/>
</dbReference>
<keyword evidence="3 8" id="KW-0645">Protease</keyword>
<dbReference type="InterPro" id="IPR024571">
    <property type="entry name" value="ERAP1-like_C_dom"/>
</dbReference>
<accession>A0ABP1RES1</accession>
<dbReference type="Proteomes" id="UP001642540">
    <property type="component" value="Unassembled WGS sequence"/>
</dbReference>
<evidence type="ECO:0000256" key="6">
    <source>
        <dbReference type="ARBA" id="ARBA00022833"/>
    </source>
</evidence>
<reference evidence="13 14" key="1">
    <citation type="submission" date="2024-08" db="EMBL/GenBank/DDBJ databases">
        <authorList>
            <person name="Cucini C."/>
            <person name="Frati F."/>
        </authorList>
    </citation>
    <scope>NUCLEOTIDE SEQUENCE [LARGE SCALE GENOMIC DNA]</scope>
</reference>
<evidence type="ECO:0000256" key="9">
    <source>
        <dbReference type="SAM" id="SignalP"/>
    </source>
</evidence>
<feature type="signal peptide" evidence="9">
    <location>
        <begin position="1"/>
        <end position="22"/>
    </location>
</feature>
<evidence type="ECO:0000256" key="3">
    <source>
        <dbReference type="ARBA" id="ARBA00022670"/>
    </source>
</evidence>
<dbReference type="CDD" id="cd09601">
    <property type="entry name" value="M1_APN-Q_like"/>
    <property type="match status" value="1"/>
</dbReference>
<keyword evidence="4 8" id="KW-0479">Metal-binding</keyword>